<gene>
    <name evidence="3" type="ORF">M1O15_26920</name>
</gene>
<evidence type="ECO:0000256" key="1">
    <source>
        <dbReference type="SAM" id="MobiDB-lite"/>
    </source>
</evidence>
<protein>
    <recommendedName>
        <fullName evidence="5">Integral membrane protein</fullName>
    </recommendedName>
</protein>
<comment type="caution">
    <text evidence="3">The sequence shown here is derived from an EMBL/GenBank/DDBJ whole genome shotgun (WGS) entry which is preliminary data.</text>
</comment>
<feature type="transmembrane region" description="Helical" evidence="2">
    <location>
        <begin position="86"/>
        <end position="105"/>
    </location>
</feature>
<reference evidence="3 4" key="1">
    <citation type="submission" date="2022-04" db="EMBL/GenBank/DDBJ databases">
        <title>Streptomyces sp. nov. LCR6-01 isolated from Lichen of Dirinaria sp.</title>
        <authorList>
            <person name="Kanchanasin P."/>
            <person name="Tanasupawat S."/>
            <person name="Phongsopitanun W."/>
        </authorList>
    </citation>
    <scope>NUCLEOTIDE SEQUENCE [LARGE SCALE GENOMIC DNA]</scope>
    <source>
        <strain evidence="3 4">LCR6-01</strain>
    </source>
</reference>
<feature type="transmembrane region" description="Helical" evidence="2">
    <location>
        <begin position="52"/>
        <end position="74"/>
    </location>
</feature>
<name>A0ABT0II73_9ACTN</name>
<evidence type="ECO:0000256" key="2">
    <source>
        <dbReference type="SAM" id="Phobius"/>
    </source>
</evidence>
<keyword evidence="2" id="KW-0472">Membrane</keyword>
<keyword evidence="2" id="KW-0812">Transmembrane</keyword>
<dbReference type="RefSeq" id="WP_248636784.1">
    <property type="nucleotide sequence ID" value="NZ_JALPTH010000033.1"/>
</dbReference>
<dbReference type="EMBL" id="JALPTH010000033">
    <property type="protein sequence ID" value="MCK8680957.1"/>
    <property type="molecule type" value="Genomic_DNA"/>
</dbReference>
<accession>A0ABT0II73</accession>
<evidence type="ECO:0000313" key="3">
    <source>
        <dbReference type="EMBL" id="MCK8680957.1"/>
    </source>
</evidence>
<evidence type="ECO:0000313" key="4">
    <source>
        <dbReference type="Proteomes" id="UP001522868"/>
    </source>
</evidence>
<feature type="region of interest" description="Disordered" evidence="1">
    <location>
        <begin position="137"/>
        <end position="159"/>
    </location>
</feature>
<sequence length="159" mass="16015">MGARRAIALAAGVVLLLEAVGTVLLHLVLASVMGGQQMSLDGLDPDHMVTGIWVLGAVFGAFLALCGVLLLVVGVRDQPPTRPVRIVLIACAIVHGVLGAVAVGLVGWTAFALMMLVLALLVAALVLYAPDLPDRRPGPVPAEGDPGAGPDGGGRPAPA</sequence>
<evidence type="ECO:0008006" key="5">
    <source>
        <dbReference type="Google" id="ProtNLM"/>
    </source>
</evidence>
<proteinExistence type="predicted"/>
<feature type="transmembrane region" description="Helical" evidence="2">
    <location>
        <begin position="7"/>
        <end position="32"/>
    </location>
</feature>
<organism evidence="3 4">
    <name type="scientific">Streptomyces lichenis</name>
    <dbReference type="NCBI Taxonomy" id="2306967"/>
    <lineage>
        <taxon>Bacteria</taxon>
        <taxon>Bacillati</taxon>
        <taxon>Actinomycetota</taxon>
        <taxon>Actinomycetes</taxon>
        <taxon>Kitasatosporales</taxon>
        <taxon>Streptomycetaceae</taxon>
        <taxon>Streptomyces</taxon>
    </lineage>
</organism>
<keyword evidence="2" id="KW-1133">Transmembrane helix</keyword>
<feature type="compositionally biased region" description="Gly residues" evidence="1">
    <location>
        <begin position="146"/>
        <end position="159"/>
    </location>
</feature>
<dbReference type="Proteomes" id="UP001522868">
    <property type="component" value="Unassembled WGS sequence"/>
</dbReference>
<feature type="transmembrane region" description="Helical" evidence="2">
    <location>
        <begin position="111"/>
        <end position="129"/>
    </location>
</feature>
<keyword evidence="4" id="KW-1185">Reference proteome</keyword>